<proteinExistence type="predicted"/>
<protein>
    <recommendedName>
        <fullName evidence="3">Lipocalin-like domain-containing protein</fullName>
    </recommendedName>
</protein>
<gene>
    <name evidence="1" type="ORF">CPter291_1388</name>
</gene>
<dbReference type="EMBL" id="CP013236">
    <property type="protein sequence ID" value="AMP13662.1"/>
    <property type="molecule type" value="Genomic_DNA"/>
</dbReference>
<name>A0ABN4M5Y4_9BURK</name>
<organism evidence="1 2">
    <name type="scientific">Collimonas pratensis</name>
    <dbReference type="NCBI Taxonomy" id="279113"/>
    <lineage>
        <taxon>Bacteria</taxon>
        <taxon>Pseudomonadati</taxon>
        <taxon>Pseudomonadota</taxon>
        <taxon>Betaproteobacteria</taxon>
        <taxon>Burkholderiales</taxon>
        <taxon>Oxalobacteraceae</taxon>
        <taxon>Collimonas</taxon>
    </lineage>
</organism>
<reference evidence="1 2" key="1">
    <citation type="submission" date="2015-11" db="EMBL/GenBank/DDBJ databases">
        <title>Exploring the genomic traits of fungus-feeding bacterial genus Collimonas.</title>
        <authorList>
            <person name="Song C."/>
            <person name="Schmidt R."/>
            <person name="de Jager V."/>
            <person name="Krzyzanowska D."/>
            <person name="Jongedijk E."/>
            <person name="Cankar K."/>
            <person name="Beekwilder J."/>
            <person name="van Veen A."/>
            <person name="de Boer W."/>
            <person name="van Veen J.A."/>
            <person name="Garbeva P."/>
        </authorList>
    </citation>
    <scope>NUCLEOTIDE SEQUENCE [LARGE SCALE GENOMIC DNA]</scope>
    <source>
        <strain evidence="1 2">Ter291</strain>
    </source>
</reference>
<sequence>MAALRFSSESSGTVIGAESVSNVQEAKQFLLGTWTFTEPLSPNDPYIGQWEKWIVKDDETVDVYTAYPTADDWGKPDTKVYEILTSKYTDTGKRFYYLHLKGMVVSASILNDDLIGLKISASPAVPMRRGDRNPFSK</sequence>
<evidence type="ECO:0000313" key="1">
    <source>
        <dbReference type="EMBL" id="AMP13662.1"/>
    </source>
</evidence>
<dbReference type="Proteomes" id="UP000074914">
    <property type="component" value="Chromosome"/>
</dbReference>
<keyword evidence="2" id="KW-1185">Reference proteome</keyword>
<evidence type="ECO:0000313" key="2">
    <source>
        <dbReference type="Proteomes" id="UP000074914"/>
    </source>
</evidence>
<accession>A0ABN4M5Y4</accession>
<evidence type="ECO:0008006" key="3">
    <source>
        <dbReference type="Google" id="ProtNLM"/>
    </source>
</evidence>